<dbReference type="Proteomes" id="UP000235388">
    <property type="component" value="Unassembled WGS sequence"/>
</dbReference>
<organism evidence="3 4">
    <name type="scientific">Puccinia coronata f. sp. avenae</name>
    <dbReference type="NCBI Taxonomy" id="200324"/>
    <lineage>
        <taxon>Eukaryota</taxon>
        <taxon>Fungi</taxon>
        <taxon>Dikarya</taxon>
        <taxon>Basidiomycota</taxon>
        <taxon>Pucciniomycotina</taxon>
        <taxon>Pucciniomycetes</taxon>
        <taxon>Pucciniales</taxon>
        <taxon>Pucciniaceae</taxon>
        <taxon>Puccinia</taxon>
    </lineage>
</organism>
<feature type="compositionally biased region" description="Polar residues" evidence="2">
    <location>
        <begin position="158"/>
        <end position="172"/>
    </location>
</feature>
<dbReference type="Pfam" id="PF14377">
    <property type="entry name" value="UBM"/>
    <property type="match status" value="1"/>
</dbReference>
<proteinExistence type="predicted"/>
<dbReference type="InterPro" id="IPR025527">
    <property type="entry name" value="HUWE1/Rev1_UBM"/>
</dbReference>
<dbReference type="EMBL" id="PGCJ01001513">
    <property type="protein sequence ID" value="PLW05018.1"/>
    <property type="molecule type" value="Genomic_DNA"/>
</dbReference>
<protein>
    <submittedName>
        <fullName evidence="3">Uncharacterized protein</fullName>
    </submittedName>
</protein>
<evidence type="ECO:0000313" key="3">
    <source>
        <dbReference type="EMBL" id="PLW05018.1"/>
    </source>
</evidence>
<feature type="region of interest" description="Disordered" evidence="2">
    <location>
        <begin position="152"/>
        <end position="176"/>
    </location>
</feature>
<dbReference type="PANTHER" id="PTHR33050:SF7">
    <property type="entry name" value="RIBONUCLEASE H"/>
    <property type="match status" value="1"/>
</dbReference>
<dbReference type="AlphaFoldDB" id="A0A2N5RVK1"/>
<evidence type="ECO:0000313" key="4">
    <source>
        <dbReference type="Proteomes" id="UP000235388"/>
    </source>
</evidence>
<reference evidence="3 4" key="1">
    <citation type="submission" date="2017-11" db="EMBL/GenBank/DDBJ databases">
        <title>De novo assembly and phasing of dikaryotic genomes from two isolates of Puccinia coronata f. sp. avenae, the causal agent of oat crown rust.</title>
        <authorList>
            <person name="Miller M.E."/>
            <person name="Zhang Y."/>
            <person name="Omidvar V."/>
            <person name="Sperschneider J."/>
            <person name="Schwessinger B."/>
            <person name="Raley C."/>
            <person name="Palmer J.M."/>
            <person name="Garnica D."/>
            <person name="Upadhyaya N."/>
            <person name="Rathjen J."/>
            <person name="Taylor J.M."/>
            <person name="Park R.F."/>
            <person name="Dodds P.N."/>
            <person name="Hirsch C.D."/>
            <person name="Kianian S.F."/>
            <person name="Figueroa M."/>
        </authorList>
    </citation>
    <scope>NUCLEOTIDE SEQUENCE [LARGE SCALE GENOMIC DNA]</scope>
    <source>
        <strain evidence="3">12NC29</strain>
    </source>
</reference>
<comment type="caution">
    <text evidence="3">The sequence shown here is derived from an EMBL/GenBank/DDBJ whole genome shotgun (WGS) entry which is preliminary data.</text>
</comment>
<keyword evidence="1" id="KW-0808">Transferase</keyword>
<evidence type="ECO:0000256" key="1">
    <source>
        <dbReference type="ARBA" id="ARBA00022679"/>
    </source>
</evidence>
<feature type="compositionally biased region" description="Basic and acidic residues" evidence="2">
    <location>
        <begin position="72"/>
        <end position="81"/>
    </location>
</feature>
<feature type="region of interest" description="Disordered" evidence="2">
    <location>
        <begin position="280"/>
        <end position="304"/>
    </location>
</feature>
<sequence length="369" mass="39622">MGAIKGKRFVVITDNTTTEGWVKNRKSKNKAANTELKEIQRLLICEDIDILGKRVSSGTNTADGLSRVADQQRCRHEDQARNTDVAGGTRLPADAEIDPSTFLAGLDPSLRVAVLLEQDDEFISTLPPNLLAQVDALRDCVLRRQHAVRSGRACDPLTGSSVTSASPITPASKNPPDKIDAVQSLRRHSLQKVLVNLCENSRSRADRASKALAPVTPKSTTKLRRETHVGTLPHFPGESVQNLITLRCLEALSLLVTSNDLVPIYFLTEQEVPVALHKRSAKKSKDSGPLNEAGAAPAVSETATHRGAAQATVISEPSLSLAAANKFDALPTTLEKATSTCPDGQEVIAAKLEGANFLDNALLPDLDEL</sequence>
<name>A0A2N5RVK1_9BASI</name>
<feature type="region of interest" description="Disordered" evidence="2">
    <location>
        <begin position="72"/>
        <end position="92"/>
    </location>
</feature>
<dbReference type="STRING" id="200324.A0A2N5RVK1"/>
<keyword evidence="4" id="KW-1185">Reference proteome</keyword>
<dbReference type="OrthoDB" id="8068875at2759"/>
<gene>
    <name evidence="3" type="ORF">PCANC_27216</name>
</gene>
<dbReference type="PANTHER" id="PTHR33050">
    <property type="entry name" value="REVERSE TRANSCRIPTASE DOMAIN-CONTAINING PROTEIN"/>
    <property type="match status" value="1"/>
</dbReference>
<accession>A0A2N5RVK1</accession>
<dbReference type="GO" id="GO:0016740">
    <property type="term" value="F:transferase activity"/>
    <property type="evidence" value="ECO:0007669"/>
    <property type="project" value="UniProtKB-KW"/>
</dbReference>
<dbReference type="InterPro" id="IPR052055">
    <property type="entry name" value="Hepadnavirus_pol/RT"/>
</dbReference>
<evidence type="ECO:0000256" key="2">
    <source>
        <dbReference type="SAM" id="MobiDB-lite"/>
    </source>
</evidence>